<dbReference type="Pfam" id="PF00005">
    <property type="entry name" value="ABC_tran"/>
    <property type="match status" value="1"/>
</dbReference>
<proteinExistence type="inferred from homology"/>
<dbReference type="Proteomes" id="UP000531216">
    <property type="component" value="Unassembled WGS sequence"/>
</dbReference>
<keyword evidence="3" id="KW-0547">Nucleotide-binding</keyword>
<dbReference type="PROSITE" id="PS50893">
    <property type="entry name" value="ABC_TRANSPORTER_2"/>
    <property type="match status" value="1"/>
</dbReference>
<dbReference type="PANTHER" id="PTHR43820">
    <property type="entry name" value="HIGH-AFFINITY BRANCHED-CHAIN AMINO ACID TRANSPORT ATP-BINDING PROTEIN LIVF"/>
    <property type="match status" value="1"/>
</dbReference>
<dbReference type="InterPro" id="IPR052156">
    <property type="entry name" value="BCAA_Transport_ATP-bd_LivF"/>
</dbReference>
<dbReference type="AlphaFoldDB" id="A0A7W6FVC5"/>
<keyword evidence="2" id="KW-0813">Transport</keyword>
<dbReference type="PROSITE" id="PS00211">
    <property type="entry name" value="ABC_TRANSPORTER_1"/>
    <property type="match status" value="1"/>
</dbReference>
<protein>
    <submittedName>
        <fullName evidence="7">Branched-chain amino acid transport system ATP-binding protein</fullName>
    </submittedName>
</protein>
<keyword evidence="5" id="KW-0029">Amino-acid transport</keyword>
<name>A0A7W6FVC5_9HYPH</name>
<dbReference type="InterPro" id="IPR003439">
    <property type="entry name" value="ABC_transporter-like_ATP-bd"/>
</dbReference>
<comment type="similarity">
    <text evidence="1">Belongs to the ABC transporter superfamily.</text>
</comment>
<dbReference type="PANTHER" id="PTHR43820:SF4">
    <property type="entry name" value="HIGH-AFFINITY BRANCHED-CHAIN AMINO ACID TRANSPORT ATP-BINDING PROTEIN LIVF"/>
    <property type="match status" value="1"/>
</dbReference>
<keyword evidence="8" id="KW-1185">Reference proteome</keyword>
<feature type="domain" description="ABC transporter" evidence="6">
    <location>
        <begin position="9"/>
        <end position="249"/>
    </location>
</feature>
<dbReference type="CDD" id="cd03224">
    <property type="entry name" value="ABC_TM1139_LivF_branched"/>
    <property type="match status" value="1"/>
</dbReference>
<keyword evidence="4 7" id="KW-0067">ATP-binding</keyword>
<evidence type="ECO:0000313" key="7">
    <source>
        <dbReference type="EMBL" id="MBB3937038.1"/>
    </source>
</evidence>
<dbReference type="GO" id="GO:0005524">
    <property type="term" value="F:ATP binding"/>
    <property type="evidence" value="ECO:0007669"/>
    <property type="project" value="UniProtKB-KW"/>
</dbReference>
<evidence type="ECO:0000256" key="3">
    <source>
        <dbReference type="ARBA" id="ARBA00022741"/>
    </source>
</evidence>
<dbReference type="GO" id="GO:0015658">
    <property type="term" value="F:branched-chain amino acid transmembrane transporter activity"/>
    <property type="evidence" value="ECO:0007669"/>
    <property type="project" value="TreeGrafter"/>
</dbReference>
<dbReference type="SMART" id="SM00382">
    <property type="entry name" value="AAA"/>
    <property type="match status" value="1"/>
</dbReference>
<evidence type="ECO:0000256" key="1">
    <source>
        <dbReference type="ARBA" id="ARBA00005417"/>
    </source>
</evidence>
<organism evidence="7 8">
    <name type="scientific">Aureimonas phyllosphaerae</name>
    <dbReference type="NCBI Taxonomy" id="1166078"/>
    <lineage>
        <taxon>Bacteria</taxon>
        <taxon>Pseudomonadati</taxon>
        <taxon>Pseudomonadota</taxon>
        <taxon>Alphaproteobacteria</taxon>
        <taxon>Hyphomicrobiales</taxon>
        <taxon>Aurantimonadaceae</taxon>
        <taxon>Aureimonas</taxon>
    </lineage>
</organism>
<dbReference type="InterPro" id="IPR017871">
    <property type="entry name" value="ABC_transporter-like_CS"/>
</dbReference>
<evidence type="ECO:0000313" key="8">
    <source>
        <dbReference type="Proteomes" id="UP000531216"/>
    </source>
</evidence>
<dbReference type="GO" id="GO:0016887">
    <property type="term" value="F:ATP hydrolysis activity"/>
    <property type="evidence" value="ECO:0007669"/>
    <property type="project" value="InterPro"/>
</dbReference>
<dbReference type="GO" id="GO:0015807">
    <property type="term" value="P:L-amino acid transport"/>
    <property type="evidence" value="ECO:0007669"/>
    <property type="project" value="TreeGrafter"/>
</dbReference>
<dbReference type="EMBL" id="JACIDO010000006">
    <property type="protein sequence ID" value="MBB3937038.1"/>
    <property type="molecule type" value="Genomic_DNA"/>
</dbReference>
<evidence type="ECO:0000256" key="2">
    <source>
        <dbReference type="ARBA" id="ARBA00022448"/>
    </source>
</evidence>
<dbReference type="InterPro" id="IPR027417">
    <property type="entry name" value="P-loop_NTPase"/>
</dbReference>
<gene>
    <name evidence="7" type="ORF">GGR05_003203</name>
</gene>
<dbReference type="InterPro" id="IPR003593">
    <property type="entry name" value="AAA+_ATPase"/>
</dbReference>
<dbReference type="RefSeq" id="WP_090965368.1">
    <property type="nucleotide sequence ID" value="NZ_FOOA01000018.1"/>
</dbReference>
<reference evidence="7 8" key="1">
    <citation type="submission" date="2020-08" db="EMBL/GenBank/DDBJ databases">
        <title>Genomic Encyclopedia of Type Strains, Phase IV (KMG-IV): sequencing the most valuable type-strain genomes for metagenomic binning, comparative biology and taxonomic classification.</title>
        <authorList>
            <person name="Goeker M."/>
        </authorList>
    </citation>
    <scope>NUCLEOTIDE SEQUENCE [LARGE SCALE GENOMIC DNA]</scope>
    <source>
        <strain evidence="7 8">DSM 25024</strain>
    </source>
</reference>
<evidence type="ECO:0000259" key="6">
    <source>
        <dbReference type="PROSITE" id="PS50893"/>
    </source>
</evidence>
<dbReference type="Gene3D" id="3.40.50.300">
    <property type="entry name" value="P-loop containing nucleotide triphosphate hydrolases"/>
    <property type="match status" value="1"/>
</dbReference>
<accession>A0A7W6FVC5</accession>
<evidence type="ECO:0000256" key="4">
    <source>
        <dbReference type="ARBA" id="ARBA00022840"/>
    </source>
</evidence>
<sequence length="260" mass="27118">MSVAAPPILALEAVHAVYDASILALSGVSLAVGHGEIVAILGSNGAGKSTILKAVSRLLKAERGRLTDGRILFEGGDTASLSPGNLVRRGLVPVLEGRHCFKSLTVEENLVTGAIGRGSSRTEASEDLARVYATFPRLAEKRRLAAGLVSGGEQQMVAIGRALMGRPRLLVLDEPSMGLAPKVVETIFDALTELNRRDGLSILVAEQNSAVALRHANRAVVIEHGASVLAGTAAELRARDDIRAFYLGLGSAAPAKASHP</sequence>
<dbReference type="OrthoDB" id="9781464at2"/>
<evidence type="ECO:0000256" key="5">
    <source>
        <dbReference type="ARBA" id="ARBA00022970"/>
    </source>
</evidence>
<comment type="caution">
    <text evidence="7">The sequence shown here is derived from an EMBL/GenBank/DDBJ whole genome shotgun (WGS) entry which is preliminary data.</text>
</comment>
<dbReference type="SUPFAM" id="SSF52540">
    <property type="entry name" value="P-loop containing nucleoside triphosphate hydrolases"/>
    <property type="match status" value="1"/>
</dbReference>